<organism evidence="2 3">
    <name type="scientific">Flavisolibacter ginsenosidimutans</name>
    <dbReference type="NCBI Taxonomy" id="661481"/>
    <lineage>
        <taxon>Bacteria</taxon>
        <taxon>Pseudomonadati</taxon>
        <taxon>Bacteroidota</taxon>
        <taxon>Chitinophagia</taxon>
        <taxon>Chitinophagales</taxon>
        <taxon>Chitinophagaceae</taxon>
        <taxon>Flavisolibacter</taxon>
    </lineage>
</organism>
<keyword evidence="1" id="KW-1133">Transmembrane helix</keyword>
<feature type="transmembrane region" description="Helical" evidence="1">
    <location>
        <begin position="7"/>
        <end position="29"/>
    </location>
</feature>
<name>A0A5B8UEW7_9BACT</name>
<feature type="transmembrane region" description="Helical" evidence="1">
    <location>
        <begin position="133"/>
        <end position="160"/>
    </location>
</feature>
<evidence type="ECO:0000313" key="3">
    <source>
        <dbReference type="Proteomes" id="UP000321204"/>
    </source>
</evidence>
<dbReference type="Pfam" id="PF13858">
    <property type="entry name" value="DUF4199"/>
    <property type="match status" value="1"/>
</dbReference>
<dbReference type="RefSeq" id="WP_146782350.1">
    <property type="nucleotide sequence ID" value="NZ_BAABIO010000006.1"/>
</dbReference>
<dbReference type="AlphaFoldDB" id="A0A5B8UEW7"/>
<dbReference type="EMBL" id="CP042433">
    <property type="protein sequence ID" value="QEC54846.1"/>
    <property type="molecule type" value="Genomic_DNA"/>
</dbReference>
<dbReference type="InterPro" id="IPR025250">
    <property type="entry name" value="DUF4199"/>
</dbReference>
<reference evidence="2 3" key="1">
    <citation type="journal article" date="2015" name="Int. J. Syst. Evol. Microbiol.">
        <title>Flavisolibacter ginsenosidimutans sp. nov., with ginsenoside-converting activity isolated from soil used for cultivating ginseng.</title>
        <authorList>
            <person name="Zhao Y."/>
            <person name="Liu Q."/>
            <person name="Kang M.S."/>
            <person name="Jin F."/>
            <person name="Yu H."/>
            <person name="Im W.T."/>
        </authorList>
    </citation>
    <scope>NUCLEOTIDE SEQUENCE [LARGE SCALE GENOMIC DNA]</scope>
    <source>
        <strain evidence="2 3">Gsoil 636</strain>
    </source>
</reference>
<evidence type="ECO:0000313" key="2">
    <source>
        <dbReference type="EMBL" id="QEC54846.1"/>
    </source>
</evidence>
<dbReference type="Proteomes" id="UP000321204">
    <property type="component" value="Chromosome"/>
</dbReference>
<dbReference type="OrthoDB" id="678029at2"/>
<gene>
    <name evidence="2" type="ORF">FSB75_02665</name>
</gene>
<feature type="transmembrane region" description="Helical" evidence="1">
    <location>
        <begin position="41"/>
        <end position="59"/>
    </location>
</feature>
<sequence>MEEKKPLSHIVAGLLISVAVILFSTVMTVAGGANAGPNGGWISYLIIIFGIVFFVQRYGKTIDYRATFGDYFSYGFKASMIVVLMFVVFLTVLSFVMPEIKQKVLEATRLELEKQRNVTDRDIDSVMQMTNKYFWVVMIGTSVFFFCLIGAVGSLIGAAVTKKLPKNPFESTSL</sequence>
<evidence type="ECO:0000256" key="1">
    <source>
        <dbReference type="SAM" id="Phobius"/>
    </source>
</evidence>
<keyword evidence="1" id="KW-0812">Transmembrane</keyword>
<keyword evidence="1" id="KW-0472">Membrane</keyword>
<dbReference type="KEGG" id="fgg:FSB75_02665"/>
<feature type="transmembrane region" description="Helical" evidence="1">
    <location>
        <begin position="71"/>
        <end position="96"/>
    </location>
</feature>
<accession>A0A5B8UEW7</accession>
<keyword evidence="3" id="KW-1185">Reference proteome</keyword>
<protein>
    <submittedName>
        <fullName evidence="2">DUF4199 domain-containing protein</fullName>
    </submittedName>
</protein>
<proteinExistence type="predicted"/>